<feature type="transmembrane region" description="Helical" evidence="6">
    <location>
        <begin position="54"/>
        <end position="76"/>
    </location>
</feature>
<name>A0A3M6UV30_POCDA</name>
<organism evidence="8 9">
    <name type="scientific">Pocillopora damicornis</name>
    <name type="common">Cauliflower coral</name>
    <name type="synonym">Millepora damicornis</name>
    <dbReference type="NCBI Taxonomy" id="46731"/>
    <lineage>
        <taxon>Eukaryota</taxon>
        <taxon>Metazoa</taxon>
        <taxon>Cnidaria</taxon>
        <taxon>Anthozoa</taxon>
        <taxon>Hexacorallia</taxon>
        <taxon>Scleractinia</taxon>
        <taxon>Astrocoeniina</taxon>
        <taxon>Pocilloporidae</taxon>
        <taxon>Pocillopora</taxon>
    </lineage>
</organism>
<feature type="transmembrane region" description="Helical" evidence="6">
    <location>
        <begin position="212"/>
        <end position="230"/>
    </location>
</feature>
<protein>
    <recommendedName>
        <fullName evidence="7">Amino acid transporter transmembrane domain-containing protein</fullName>
    </recommendedName>
</protein>
<dbReference type="EMBL" id="RCHS01000650">
    <property type="protein sequence ID" value="RMX57485.1"/>
    <property type="molecule type" value="Genomic_DNA"/>
</dbReference>
<evidence type="ECO:0000256" key="4">
    <source>
        <dbReference type="ARBA" id="ARBA00023136"/>
    </source>
</evidence>
<feature type="transmembrane region" description="Helical" evidence="6">
    <location>
        <begin position="405"/>
        <end position="422"/>
    </location>
</feature>
<feature type="transmembrane region" description="Helical" evidence="6">
    <location>
        <begin position="731"/>
        <end position="748"/>
    </location>
</feature>
<feature type="transmembrane region" description="Helical" evidence="6">
    <location>
        <begin position="1010"/>
        <end position="1033"/>
    </location>
</feature>
<dbReference type="PANTHER" id="PTHR22950">
    <property type="entry name" value="AMINO ACID TRANSPORTER"/>
    <property type="match status" value="1"/>
</dbReference>
<evidence type="ECO:0000256" key="1">
    <source>
        <dbReference type="ARBA" id="ARBA00004141"/>
    </source>
</evidence>
<feature type="transmembrane region" description="Helical" evidence="6">
    <location>
        <begin position="972"/>
        <end position="998"/>
    </location>
</feature>
<dbReference type="OrthoDB" id="1684102at2759"/>
<proteinExistence type="predicted"/>
<dbReference type="InterPro" id="IPR013057">
    <property type="entry name" value="AA_transpt_TM"/>
</dbReference>
<dbReference type="Pfam" id="PF01490">
    <property type="entry name" value="Aa_trans"/>
    <property type="match status" value="2"/>
</dbReference>
<feature type="transmembrane region" description="Helical" evidence="6">
    <location>
        <begin position="428"/>
        <end position="454"/>
    </location>
</feature>
<feature type="transmembrane region" description="Helical" evidence="6">
    <location>
        <begin position="317"/>
        <end position="338"/>
    </location>
</feature>
<evidence type="ECO:0000313" key="8">
    <source>
        <dbReference type="EMBL" id="RMX57485.1"/>
    </source>
</evidence>
<comment type="caution">
    <text evidence="8">The sequence shown here is derived from an EMBL/GenBank/DDBJ whole genome shotgun (WGS) entry which is preliminary data.</text>
</comment>
<keyword evidence="9" id="KW-1185">Reference proteome</keyword>
<dbReference type="GO" id="GO:0005774">
    <property type="term" value="C:vacuolar membrane"/>
    <property type="evidence" value="ECO:0007669"/>
    <property type="project" value="TreeGrafter"/>
</dbReference>
<keyword evidence="3 6" id="KW-1133">Transmembrane helix</keyword>
<feature type="transmembrane region" description="Helical" evidence="6">
    <location>
        <begin position="843"/>
        <end position="864"/>
    </location>
</feature>
<feature type="transmembrane region" description="Helical" evidence="6">
    <location>
        <begin position="184"/>
        <end position="200"/>
    </location>
</feature>
<feature type="transmembrane region" description="Helical" evidence="6">
    <location>
        <begin position="702"/>
        <end position="719"/>
    </location>
</feature>
<dbReference type="Proteomes" id="UP000275408">
    <property type="component" value="Unassembled WGS sequence"/>
</dbReference>
<dbReference type="STRING" id="46731.A0A3M6UV30"/>
<dbReference type="GO" id="GO:0015179">
    <property type="term" value="F:L-amino acid transmembrane transporter activity"/>
    <property type="evidence" value="ECO:0007669"/>
    <property type="project" value="TreeGrafter"/>
</dbReference>
<dbReference type="AlphaFoldDB" id="A0A3M6UV30"/>
<comment type="subcellular location">
    <subcellularLocation>
        <location evidence="1">Membrane</location>
        <topology evidence="1">Multi-pass membrane protein</topology>
    </subcellularLocation>
</comment>
<keyword evidence="4 6" id="KW-0472">Membrane</keyword>
<evidence type="ECO:0000256" key="6">
    <source>
        <dbReference type="SAM" id="Phobius"/>
    </source>
</evidence>
<feature type="transmembrane region" description="Helical" evidence="6">
    <location>
        <begin position="250"/>
        <end position="269"/>
    </location>
</feature>
<feature type="compositionally biased region" description="Polar residues" evidence="5">
    <location>
        <begin position="897"/>
        <end position="922"/>
    </location>
</feature>
<evidence type="ECO:0000256" key="5">
    <source>
        <dbReference type="SAM" id="MobiDB-lite"/>
    </source>
</evidence>
<feature type="transmembrane region" description="Helical" evidence="6">
    <location>
        <begin position="949"/>
        <end position="966"/>
    </location>
</feature>
<accession>A0A3M6UV30</accession>
<evidence type="ECO:0000259" key="7">
    <source>
        <dbReference type="Pfam" id="PF01490"/>
    </source>
</evidence>
<evidence type="ECO:0000256" key="3">
    <source>
        <dbReference type="ARBA" id="ARBA00022989"/>
    </source>
</evidence>
<reference evidence="8 9" key="1">
    <citation type="journal article" date="2018" name="Sci. Rep.">
        <title>Comparative analysis of the Pocillopora damicornis genome highlights role of immune system in coral evolution.</title>
        <authorList>
            <person name="Cunning R."/>
            <person name="Bay R.A."/>
            <person name="Gillette P."/>
            <person name="Baker A.C."/>
            <person name="Traylor-Knowles N."/>
        </authorList>
    </citation>
    <scope>NUCLEOTIDE SEQUENCE [LARGE SCALE GENOMIC DNA]</scope>
    <source>
        <strain evidence="8">RSMAS</strain>
        <tissue evidence="8">Whole animal</tissue>
    </source>
</reference>
<feature type="transmembrane region" description="Helical" evidence="6">
    <location>
        <begin position="799"/>
        <end position="823"/>
    </location>
</feature>
<feature type="region of interest" description="Disordered" evidence="5">
    <location>
        <begin position="893"/>
        <end position="922"/>
    </location>
</feature>
<sequence>MIGEGYKKMPSSVSSVPLIRPSVFRQVTDFANVFKAFIGTNWIGLPFAFKQSGIVLGCVGILIIALITDHCCQLIIKCKKAAVQIVLDSASKSYDLESQDTDMTDMRNTVEKRMFFGEIGRIALGKKGVFLVNAALLTTQFGFCIGYFIFLGNTITSMFPPPHNSTNDTNATAKSHGNYHPPKFYLLILVPLIPLILFSYIRSIRKLGPVSFAANVALLVAFVSVVGYMLSGLKFKLKEIGLSNWATFPVFFGQVTSAYEGIGTLIPIETSMAENRHRFPLYLHFAVGSLSVILGCFGILGYTVYGEEVNQIVTESFPSGVLIQVVRCLLCFAILLTYPLQVFPVIEIIEGWLFKSDNNTAVETSTSSNSESSDVSVGVQASESSWLLAPEIPKQRSLARKWKKNLLRTFIVLTTAGIAIALKDNFAYVSAIVGSIGSATLGFILPCVFHLVLCKDSNTMLIKVKDCLFIAFGIIGGVVGVTITIGQIVQQFTKSHVSVTSRTSQATLVRPSAWQQFTDFANVLKAFIGTSYLALPFAFYQSGLVLGAVGLVIIALITDHCCQLIIKCKNAAVDMILNSTPRYQELRTEALYEEMEKVKETIEKEMTLGDIGKIAVGPWGLRLVNTALIITQLGFCVAYFIFIGSTIGEMFPLKYKSETVSVVNATLSEPTSATRMTHYSTIGMNSSSVIPPLHSTKTAPQFFLLVLIPFPFLVAMAFVKSIRKLGPISGVANVTLLAGFFGLLAFLLRGLKFNLKDVSYARLSTFPVFFGQLTGAYEGIGTVIPIESSMAENRPRFPLYLHIALAQVSFILGSFGILGYMIYGSTVPQIVTDKLQTGIVAQLVRLTLIIAVMMTYPLQLYPVIEIAESVLFTKIHSKSKSHLGAVIAGPSMDPDSNPVSPVDSNSIDSHHPVSNSPDDLSTSVNSETQVLIPKETEELQFKAATWKRNLLRAVLVTITAGIAIALKNEFAYVTALIGSLGSSVLAYILPCIFHIILYKNTNSVAVVIKDIIIVVFGIVGGVVGVVITIQNIVKDLSYLPVYLIL</sequence>
<feature type="transmembrane region" description="Helical" evidence="6">
    <location>
        <begin position="466"/>
        <end position="489"/>
    </location>
</feature>
<dbReference type="PANTHER" id="PTHR22950:SF700">
    <property type="entry name" value="AMINO ACID TRANSPORTER TRANSMEMBRANE DOMAIN-CONTAINING PROTEIN"/>
    <property type="match status" value="1"/>
</dbReference>
<feature type="transmembrane region" description="Helical" evidence="6">
    <location>
        <begin position="623"/>
        <end position="647"/>
    </location>
</feature>
<gene>
    <name evidence="8" type="ORF">pdam_00020972</name>
</gene>
<feature type="transmembrane region" description="Helical" evidence="6">
    <location>
        <begin position="768"/>
        <end position="787"/>
    </location>
</feature>
<keyword evidence="2 6" id="KW-0812">Transmembrane</keyword>
<feature type="transmembrane region" description="Helical" evidence="6">
    <location>
        <begin position="281"/>
        <end position="305"/>
    </location>
</feature>
<evidence type="ECO:0000256" key="2">
    <source>
        <dbReference type="ARBA" id="ARBA00022692"/>
    </source>
</evidence>
<feature type="transmembrane region" description="Helical" evidence="6">
    <location>
        <begin position="537"/>
        <end position="557"/>
    </location>
</feature>
<evidence type="ECO:0000313" key="9">
    <source>
        <dbReference type="Proteomes" id="UP000275408"/>
    </source>
</evidence>
<feature type="domain" description="Amino acid transporter transmembrane" evidence="7">
    <location>
        <begin position="520"/>
        <end position="1029"/>
    </location>
</feature>
<feature type="transmembrane region" description="Helical" evidence="6">
    <location>
        <begin position="129"/>
        <end position="150"/>
    </location>
</feature>
<feature type="domain" description="Amino acid transporter transmembrane" evidence="7">
    <location>
        <begin position="30"/>
        <end position="485"/>
    </location>
</feature>